<evidence type="ECO:0000313" key="12">
    <source>
        <dbReference type="Proteomes" id="UP001190925"/>
    </source>
</evidence>
<dbReference type="CDD" id="cd00673">
    <property type="entry name" value="AlaRS_core"/>
    <property type="match status" value="1"/>
</dbReference>
<dbReference type="Gene3D" id="3.30.930.10">
    <property type="entry name" value="Bira Bifunctional Protein, Domain 2"/>
    <property type="match status" value="1"/>
</dbReference>
<reference evidence="11 12" key="2">
    <citation type="journal article" date="2020" name="Cell Rep.">
        <title>Acquisition and Adaptation of Ultra-small Parasitic Reduced Genome Bacteria to Mammalian Hosts.</title>
        <authorList>
            <person name="McLean J.S."/>
            <person name="Bor B."/>
            <person name="Kerns K.A."/>
            <person name="Liu Q."/>
            <person name="To T.T."/>
            <person name="Solden L."/>
            <person name="Hendrickson E.L."/>
            <person name="Wrighton K."/>
            <person name="Shi W."/>
            <person name="He X."/>
        </authorList>
    </citation>
    <scope>NUCLEOTIDE SEQUENCE [LARGE SCALE GENOMIC DNA]</scope>
    <source>
        <strain evidence="11 12">TM7_CMJM_G6_1_HOT_870</strain>
    </source>
</reference>
<dbReference type="InterPro" id="IPR050058">
    <property type="entry name" value="Ala-tRNA_ligase"/>
</dbReference>
<evidence type="ECO:0000256" key="3">
    <source>
        <dbReference type="ARBA" id="ARBA00022555"/>
    </source>
</evidence>
<evidence type="ECO:0000256" key="9">
    <source>
        <dbReference type="ARBA" id="ARBA00023146"/>
    </source>
</evidence>
<keyword evidence="5" id="KW-0547">Nucleotide-binding</keyword>
<dbReference type="SMART" id="SM00863">
    <property type="entry name" value="tRNA_SAD"/>
    <property type="match status" value="1"/>
</dbReference>
<protein>
    <recommendedName>
        <fullName evidence="2">alanine--tRNA ligase</fullName>
        <ecNumber evidence="2">6.1.1.7</ecNumber>
    </recommendedName>
</protein>
<dbReference type="NCBIfam" id="NF002436">
    <property type="entry name" value="PRK01584.1"/>
    <property type="match status" value="1"/>
</dbReference>
<dbReference type="Pfam" id="PF01411">
    <property type="entry name" value="tRNA-synt_2c"/>
    <property type="match status" value="1"/>
</dbReference>
<dbReference type="InterPro" id="IPR018164">
    <property type="entry name" value="Ala-tRNA-synth_IIc_N"/>
</dbReference>
<dbReference type="InterPro" id="IPR018163">
    <property type="entry name" value="Thr/Ala-tRNA-synth_IIc_edit"/>
</dbReference>
<dbReference type="RefSeq" id="WP_206660754.1">
    <property type="nucleotide sequence ID" value="NZ_PRLK01000001.1"/>
</dbReference>
<evidence type="ECO:0000256" key="5">
    <source>
        <dbReference type="ARBA" id="ARBA00022741"/>
    </source>
</evidence>
<comment type="caution">
    <text evidence="11">The sequence shown here is derived from an EMBL/GenBank/DDBJ whole genome shotgun (WGS) entry which is preliminary data.</text>
</comment>
<keyword evidence="12" id="KW-1185">Reference proteome</keyword>
<keyword evidence="8" id="KW-0648">Protein biosynthesis</keyword>
<sequence length="629" mass="71494">MVMTAQQIRKLYSEYLIKNGHKEIQRAPLVLNNDPTTLFTGSGMQPLLPYLLGEKHPKGNRLTDSQTCLRAQDIDDVGDNRHTTFFEMLGNWSLGDYFKKEQIRQFFNFLVDEVGLDPEKIYVSCFIGDETYNIPRDDESAKIWQEVFAEKGIEAKIVELGTAEKGDKLGMQGGRIFFYNDKENWWSRGGGLDSTPIGDPCGPDSEVFYDFGEENHDPSYGEAHPASDSGRFMEIGNQVFMQYHRLEDGSFEPLENKNVDFGGGLERIAAAKMGSSDVFKVSLLKPIIDKIEEISGSKYAENTKSMRIIADHLRSATFLAVDGCTPSNKEQGYVMRKFIRRAMIQAFNLGIEKNFLEQIVPVIIDIYKDNYKEFVAKKDQIISTLVTEEKAFARTLRKGIRELNRFKDKELTGKDLFMLYDTYGFPTELSVEEAHKLNIQISAKWEKEFEEYMLAQRERSKTASKGMFKGGLEGQTLEHFKLHTATHLMNAALRIVLGKNIEQRGSNITTERLRFDFNYDQKMTPEQILEVENIVNEQIKKGLKVTFAEYDTDYALNELKAIGVFGDKYGDVVKVYTMQADGEKPFSVEICGGPHVENTLQLADGGKVFKIKKEQSSSAGVRRIKAVLQ</sequence>
<comment type="similarity">
    <text evidence="1">Belongs to the class-II aminoacyl-tRNA synthetase family.</text>
</comment>
<evidence type="ECO:0000256" key="8">
    <source>
        <dbReference type="ARBA" id="ARBA00022917"/>
    </source>
</evidence>
<dbReference type="InterPro" id="IPR002318">
    <property type="entry name" value="Ala-tRNA-lgiase_IIc"/>
</dbReference>
<organism evidence="11 12">
    <name type="scientific">Candidatus Nanogingivalis gingivitcus</name>
    <dbReference type="NCBI Taxonomy" id="2171992"/>
    <lineage>
        <taxon>Bacteria</taxon>
        <taxon>Candidatus Saccharimonadota</taxon>
        <taxon>Candidatus Nanosyncoccalia</taxon>
        <taxon>Candidatus Nanogingivales</taxon>
        <taxon>Candidatus Nanogingivalaceae</taxon>
        <taxon>Candidatus Nanogingivalis</taxon>
    </lineage>
</organism>
<dbReference type="GO" id="GO:0004813">
    <property type="term" value="F:alanine-tRNA ligase activity"/>
    <property type="evidence" value="ECO:0007669"/>
    <property type="project" value="UniProtKB-EC"/>
</dbReference>
<dbReference type="InterPro" id="IPR012947">
    <property type="entry name" value="tRNA_SAD"/>
</dbReference>
<dbReference type="SUPFAM" id="SSF101353">
    <property type="entry name" value="Putative anticodon-binding domain of alanyl-tRNA synthetase (AlaRS)"/>
    <property type="match status" value="1"/>
</dbReference>
<dbReference type="EMBL" id="PRLK01000001">
    <property type="protein sequence ID" value="RYC72916.1"/>
    <property type="molecule type" value="Genomic_DNA"/>
</dbReference>
<dbReference type="EC" id="6.1.1.7" evidence="2"/>
<keyword evidence="3" id="KW-0820">tRNA-binding</keyword>
<evidence type="ECO:0000256" key="4">
    <source>
        <dbReference type="ARBA" id="ARBA00022598"/>
    </source>
</evidence>
<dbReference type="Gene3D" id="3.30.54.20">
    <property type="match status" value="1"/>
</dbReference>
<dbReference type="InterPro" id="IPR045864">
    <property type="entry name" value="aa-tRNA-synth_II/BPL/LPL"/>
</dbReference>
<keyword evidence="9" id="KW-0030">Aminoacyl-tRNA synthetase</keyword>
<evidence type="ECO:0000259" key="10">
    <source>
        <dbReference type="PROSITE" id="PS50860"/>
    </source>
</evidence>
<evidence type="ECO:0000256" key="7">
    <source>
        <dbReference type="ARBA" id="ARBA00022884"/>
    </source>
</evidence>
<dbReference type="Gene3D" id="3.30.980.10">
    <property type="entry name" value="Threonyl-trna Synthetase, Chain A, domain 2"/>
    <property type="match status" value="1"/>
</dbReference>
<evidence type="ECO:0000256" key="2">
    <source>
        <dbReference type="ARBA" id="ARBA00013168"/>
    </source>
</evidence>
<keyword evidence="6" id="KW-0067">ATP-binding</keyword>
<dbReference type="SUPFAM" id="SSF55681">
    <property type="entry name" value="Class II aaRS and biotin synthetases"/>
    <property type="match status" value="1"/>
</dbReference>
<evidence type="ECO:0000256" key="1">
    <source>
        <dbReference type="ARBA" id="ARBA00008226"/>
    </source>
</evidence>
<feature type="domain" description="Alanyl-transfer RNA synthetases family profile" evidence="10">
    <location>
        <begin position="3"/>
        <end position="629"/>
    </location>
</feature>
<keyword evidence="4 11" id="KW-0436">Ligase</keyword>
<dbReference type="PRINTS" id="PR00980">
    <property type="entry name" value="TRNASYNTHALA"/>
</dbReference>
<evidence type="ECO:0000256" key="6">
    <source>
        <dbReference type="ARBA" id="ARBA00022840"/>
    </source>
</evidence>
<keyword evidence="7" id="KW-0694">RNA-binding</keyword>
<dbReference type="Pfam" id="PF07973">
    <property type="entry name" value="tRNA_SAD"/>
    <property type="match status" value="1"/>
</dbReference>
<gene>
    <name evidence="11" type="primary">alaS</name>
    <name evidence="11" type="ORF">G6CMJM_00008</name>
</gene>
<evidence type="ECO:0000313" key="11">
    <source>
        <dbReference type="EMBL" id="RYC72916.1"/>
    </source>
</evidence>
<proteinExistence type="inferred from homology"/>
<reference evidence="11 12" key="1">
    <citation type="journal article" date="2018" name="bioRxiv">
        <title>Evidence of independent acquisition and adaption of ultra-small bacteria to human hosts across the highly diverse yet reduced genomes of the phylum Saccharibacteria.</title>
        <authorList>
            <person name="McLean J.S."/>
            <person name="Bor B."/>
            <person name="To T.T."/>
            <person name="Liu Q."/>
            <person name="Kearns K.A."/>
            <person name="Solden L.M."/>
            <person name="Wrighton K.C."/>
            <person name="He X."/>
            <person name="Shi W."/>
        </authorList>
    </citation>
    <scope>NUCLEOTIDE SEQUENCE [LARGE SCALE GENOMIC DNA]</scope>
    <source>
        <strain evidence="11 12">TM7_CMJM_G6_1_HOT_870</strain>
    </source>
</reference>
<name>A0ABY0FIZ5_9BACT</name>
<dbReference type="SUPFAM" id="SSF55186">
    <property type="entry name" value="ThrRS/AlaRS common domain"/>
    <property type="match status" value="1"/>
</dbReference>
<dbReference type="PANTHER" id="PTHR11777:SF9">
    <property type="entry name" value="ALANINE--TRNA LIGASE, CYTOPLASMIC"/>
    <property type="match status" value="1"/>
</dbReference>
<dbReference type="InterPro" id="IPR018162">
    <property type="entry name" value="Ala-tRNA-ligase_IIc_anticod-bd"/>
</dbReference>
<dbReference type="InterPro" id="IPR018165">
    <property type="entry name" value="Ala-tRNA-synth_IIc_core"/>
</dbReference>
<dbReference type="PANTHER" id="PTHR11777">
    <property type="entry name" value="ALANYL-TRNA SYNTHETASE"/>
    <property type="match status" value="1"/>
</dbReference>
<accession>A0ABY0FIZ5</accession>
<dbReference type="PROSITE" id="PS50860">
    <property type="entry name" value="AA_TRNA_LIGASE_II_ALA"/>
    <property type="match status" value="1"/>
</dbReference>
<dbReference type="Proteomes" id="UP001190925">
    <property type="component" value="Unassembled WGS sequence"/>
</dbReference>